<sequence>MVTQWDPKYETNISEIDSQHKKLFRLINNIETVYDENKEHLSGKSRILLDAVSELEDYTLSHFLIEERVMELNQYPDLEAHKKQHDRFTDKILELKNRLTSGNLLSNDAELNQFFGDLLQFLRAWLTNHILKEDMDYKPYIKFNI</sequence>
<dbReference type="AlphaFoldDB" id="A0A2M9Y4C5"/>
<keyword evidence="2" id="KW-0813">Transport</keyword>
<dbReference type="GO" id="GO:0005344">
    <property type="term" value="F:oxygen carrier activity"/>
    <property type="evidence" value="ECO:0007669"/>
    <property type="project" value="UniProtKB-KW"/>
</dbReference>
<dbReference type="InterPro" id="IPR050669">
    <property type="entry name" value="Hemerythrin"/>
</dbReference>
<dbReference type="InterPro" id="IPR012827">
    <property type="entry name" value="Hemerythrin_metal-bd"/>
</dbReference>
<organism evidence="6 7">
    <name type="scientific">Leptospira brenneri</name>
    <dbReference type="NCBI Taxonomy" id="2023182"/>
    <lineage>
        <taxon>Bacteria</taxon>
        <taxon>Pseudomonadati</taxon>
        <taxon>Spirochaetota</taxon>
        <taxon>Spirochaetia</taxon>
        <taxon>Leptospirales</taxon>
        <taxon>Leptospiraceae</taxon>
        <taxon>Leptospira</taxon>
    </lineage>
</organism>
<keyword evidence="2" id="KW-0561">Oxygen transport</keyword>
<accession>A0A2M9Y4C5</accession>
<dbReference type="InterPro" id="IPR012312">
    <property type="entry name" value="Hemerythrin-like"/>
</dbReference>
<evidence type="ECO:0000259" key="5">
    <source>
        <dbReference type="Pfam" id="PF01814"/>
    </source>
</evidence>
<proteinExistence type="inferred from homology"/>
<evidence type="ECO:0000256" key="2">
    <source>
        <dbReference type="ARBA" id="ARBA00022621"/>
    </source>
</evidence>
<gene>
    <name evidence="6" type="ORF">EHQ30_07675</name>
</gene>
<dbReference type="GO" id="GO:0046872">
    <property type="term" value="F:metal ion binding"/>
    <property type="evidence" value="ECO:0007669"/>
    <property type="project" value="UniProtKB-KW"/>
</dbReference>
<dbReference type="PROSITE" id="PS00550">
    <property type="entry name" value="HEMERYTHRINS"/>
    <property type="match status" value="1"/>
</dbReference>
<dbReference type="NCBIfam" id="TIGR02481">
    <property type="entry name" value="hemeryth_dom"/>
    <property type="match status" value="1"/>
</dbReference>
<dbReference type="InterPro" id="IPR016131">
    <property type="entry name" value="Haemerythrin_Fe_BS"/>
</dbReference>
<keyword evidence="4" id="KW-0408">Iron</keyword>
<evidence type="ECO:0000256" key="1">
    <source>
        <dbReference type="ARBA" id="ARBA00010587"/>
    </source>
</evidence>
<dbReference type="OrthoDB" id="9797092at2"/>
<protein>
    <submittedName>
        <fullName evidence="6">Hemerythrin</fullName>
    </submittedName>
</protein>
<dbReference type="Proteomes" id="UP000297891">
    <property type="component" value="Unassembled WGS sequence"/>
</dbReference>
<dbReference type="Gene3D" id="1.20.120.50">
    <property type="entry name" value="Hemerythrin-like"/>
    <property type="match status" value="1"/>
</dbReference>
<dbReference type="CDD" id="cd12107">
    <property type="entry name" value="Hemerythrin"/>
    <property type="match status" value="1"/>
</dbReference>
<evidence type="ECO:0000256" key="3">
    <source>
        <dbReference type="ARBA" id="ARBA00022723"/>
    </source>
</evidence>
<evidence type="ECO:0000313" key="6">
    <source>
        <dbReference type="EMBL" id="TGK96473.1"/>
    </source>
</evidence>
<dbReference type="EMBL" id="RQFP01000001">
    <property type="protein sequence ID" value="TGK96473.1"/>
    <property type="molecule type" value="Genomic_DNA"/>
</dbReference>
<name>A0A2M9Y4C5_9LEPT</name>
<reference evidence="6" key="1">
    <citation type="journal article" date="2019" name="PLoS Negl. Trop. Dis.">
        <title>Revisiting the worldwide diversity of Leptospira species in the environment.</title>
        <authorList>
            <person name="Vincent A.T."/>
            <person name="Schiettekatte O."/>
            <person name="Bourhy P."/>
            <person name="Veyrier F.J."/>
            <person name="Picardeau M."/>
        </authorList>
    </citation>
    <scope>NUCLEOTIDE SEQUENCE [LARGE SCALE GENOMIC DNA]</scope>
    <source>
        <strain evidence="6">201800277</strain>
    </source>
</reference>
<keyword evidence="3" id="KW-0479">Metal-binding</keyword>
<evidence type="ECO:0000256" key="4">
    <source>
        <dbReference type="ARBA" id="ARBA00023004"/>
    </source>
</evidence>
<evidence type="ECO:0000313" key="7">
    <source>
        <dbReference type="Proteomes" id="UP000297891"/>
    </source>
</evidence>
<dbReference type="RefSeq" id="WP_100789654.1">
    <property type="nucleotide sequence ID" value="NZ_NPDQ01000002.1"/>
</dbReference>
<dbReference type="PANTHER" id="PTHR37164:SF1">
    <property type="entry name" value="BACTERIOHEMERYTHRIN"/>
    <property type="match status" value="1"/>
</dbReference>
<feature type="domain" description="Hemerythrin-like" evidence="5">
    <location>
        <begin position="12"/>
        <end position="141"/>
    </location>
</feature>
<dbReference type="Pfam" id="PF01814">
    <property type="entry name" value="Hemerythrin"/>
    <property type="match status" value="1"/>
</dbReference>
<dbReference type="InterPro" id="IPR035938">
    <property type="entry name" value="Hemerythrin-like_sf"/>
</dbReference>
<dbReference type="NCBIfam" id="NF033749">
    <property type="entry name" value="bact_hemeryth"/>
    <property type="match status" value="1"/>
</dbReference>
<dbReference type="PANTHER" id="PTHR37164">
    <property type="entry name" value="BACTERIOHEMERYTHRIN"/>
    <property type="match status" value="1"/>
</dbReference>
<keyword evidence="7" id="KW-1185">Reference proteome</keyword>
<comment type="similarity">
    <text evidence="1">Belongs to the hemerythrin family.</text>
</comment>
<dbReference type="SUPFAM" id="SSF47188">
    <property type="entry name" value="Hemerythrin-like"/>
    <property type="match status" value="1"/>
</dbReference>
<comment type="caution">
    <text evidence="6">The sequence shown here is derived from an EMBL/GenBank/DDBJ whole genome shotgun (WGS) entry which is preliminary data.</text>
</comment>